<sequence>MKIITFAAIKGGVGKTTLAYNYGEWLAKHNKKVLFIDLDHQCNLTQIYNIYDNENPVANIFRQKGDVTIYPVKANLDLIAGYIRLDQIEKELETKPFKDMLLYMWLEDNYEIKNLKKYDYIIIDCHPDFSTATRNAIIVSHAVISPIIPSEHGYQAKFNLEERLKELKAETFDFKTRESYVTANLYFLGNMIEVHTNSSKELVKAIQEENNVLALVPRKELFNRSTLDKLSLAEMEEHKRIYSKNGEFFRNMNLIFKRITNEI</sequence>
<protein>
    <submittedName>
        <fullName evidence="2">CobQ/CobB/MinD/ParA nucleotide binding domain protein</fullName>
    </submittedName>
</protein>
<evidence type="ECO:0000313" key="2">
    <source>
        <dbReference type="EMBL" id="KXB35462.1"/>
    </source>
</evidence>
<evidence type="ECO:0000259" key="1">
    <source>
        <dbReference type="Pfam" id="PF13614"/>
    </source>
</evidence>
<organism evidence="2 3">
    <name type="scientific">Aerococcus christensenii</name>
    <dbReference type="NCBI Taxonomy" id="87541"/>
    <lineage>
        <taxon>Bacteria</taxon>
        <taxon>Bacillati</taxon>
        <taxon>Bacillota</taxon>
        <taxon>Bacilli</taxon>
        <taxon>Lactobacillales</taxon>
        <taxon>Aerococcaceae</taxon>
        <taxon>Aerococcus</taxon>
    </lineage>
</organism>
<comment type="caution">
    <text evidence="2">The sequence shown here is derived from an EMBL/GenBank/DDBJ whole genome shotgun (WGS) entry which is preliminary data.</text>
</comment>
<dbReference type="InterPro" id="IPR050678">
    <property type="entry name" value="DNA_Partitioning_ATPase"/>
</dbReference>
<dbReference type="SUPFAM" id="SSF52540">
    <property type="entry name" value="P-loop containing nucleoside triphosphate hydrolases"/>
    <property type="match status" value="1"/>
</dbReference>
<dbReference type="InterPro" id="IPR027417">
    <property type="entry name" value="P-loop_NTPase"/>
</dbReference>
<dbReference type="EMBL" id="LSCQ01000062">
    <property type="protein sequence ID" value="KXB35462.1"/>
    <property type="molecule type" value="Genomic_DNA"/>
</dbReference>
<name>A0A133XWY4_9LACT</name>
<dbReference type="OrthoDB" id="9791162at2"/>
<gene>
    <name evidence="2" type="ORF">HMPREF3187_01195</name>
</gene>
<feature type="domain" description="AAA" evidence="1">
    <location>
        <begin position="1"/>
        <end position="169"/>
    </location>
</feature>
<dbReference type="Proteomes" id="UP000070422">
    <property type="component" value="Unassembled WGS sequence"/>
</dbReference>
<proteinExistence type="predicted"/>
<dbReference type="CDD" id="cd02042">
    <property type="entry name" value="ParAB_family"/>
    <property type="match status" value="1"/>
</dbReference>
<dbReference type="AlphaFoldDB" id="A0A133XWY4"/>
<dbReference type="Pfam" id="PF13614">
    <property type="entry name" value="AAA_31"/>
    <property type="match status" value="1"/>
</dbReference>
<dbReference type="PANTHER" id="PTHR13696:SF99">
    <property type="entry name" value="COBYRINIC ACID AC-DIAMIDE SYNTHASE"/>
    <property type="match status" value="1"/>
</dbReference>
<dbReference type="RefSeq" id="WP_060936982.1">
    <property type="nucleotide sequence ID" value="NZ_KQ959317.1"/>
</dbReference>
<evidence type="ECO:0000313" key="3">
    <source>
        <dbReference type="Proteomes" id="UP000070422"/>
    </source>
</evidence>
<dbReference type="PANTHER" id="PTHR13696">
    <property type="entry name" value="P-LOOP CONTAINING NUCLEOSIDE TRIPHOSPHATE HYDROLASE"/>
    <property type="match status" value="1"/>
</dbReference>
<accession>A0A133XWY4</accession>
<dbReference type="InterPro" id="IPR025669">
    <property type="entry name" value="AAA_dom"/>
</dbReference>
<reference evidence="2 3" key="1">
    <citation type="submission" date="2016-01" db="EMBL/GenBank/DDBJ databases">
        <authorList>
            <person name="Oliw E.H."/>
        </authorList>
    </citation>
    <scope>NUCLEOTIDE SEQUENCE [LARGE SCALE GENOMIC DNA]</scope>
    <source>
        <strain evidence="2 3">KA00635</strain>
    </source>
</reference>
<dbReference type="PATRIC" id="fig|87541.4.peg.1185"/>
<dbReference type="Gene3D" id="3.40.50.300">
    <property type="entry name" value="P-loop containing nucleotide triphosphate hydrolases"/>
    <property type="match status" value="1"/>
</dbReference>